<evidence type="ECO:0000256" key="1">
    <source>
        <dbReference type="SAM" id="MobiDB-lite"/>
    </source>
</evidence>
<feature type="compositionally biased region" description="Polar residues" evidence="1">
    <location>
        <begin position="157"/>
        <end position="177"/>
    </location>
</feature>
<comment type="caution">
    <text evidence="2">The sequence shown here is derived from an EMBL/GenBank/DDBJ whole genome shotgun (WGS) entry which is preliminary data.</text>
</comment>
<reference evidence="2 3" key="1">
    <citation type="submission" date="2015-07" db="EMBL/GenBank/DDBJ databases">
        <title>Comparative genomics of the Sigatoka disease complex on banana suggests a link between parallel evolutionary changes in Pseudocercospora fijiensis and Pseudocercospora eumusae and increased virulence on the banana host.</title>
        <authorList>
            <person name="Chang T.-C."/>
            <person name="Salvucci A."/>
            <person name="Crous P.W."/>
            <person name="Stergiopoulos I."/>
        </authorList>
    </citation>
    <scope>NUCLEOTIDE SEQUENCE [LARGE SCALE GENOMIC DNA]</scope>
    <source>
        <strain evidence="2 3">CBS 116634</strain>
    </source>
</reference>
<gene>
    <name evidence="2" type="ORF">AC579_5020</name>
</gene>
<dbReference type="AlphaFoldDB" id="A0A139I8Q3"/>
<evidence type="ECO:0000313" key="2">
    <source>
        <dbReference type="EMBL" id="KXT11009.1"/>
    </source>
</evidence>
<evidence type="ECO:0000313" key="3">
    <source>
        <dbReference type="Proteomes" id="UP000073492"/>
    </source>
</evidence>
<proteinExistence type="predicted"/>
<accession>A0A139I8Q3</accession>
<protein>
    <submittedName>
        <fullName evidence="2">Uncharacterized protein</fullName>
    </submittedName>
</protein>
<dbReference type="OrthoDB" id="3644994at2759"/>
<feature type="region of interest" description="Disordered" evidence="1">
    <location>
        <begin position="218"/>
        <end position="240"/>
    </location>
</feature>
<organism evidence="2 3">
    <name type="scientific">Pseudocercospora musae</name>
    <dbReference type="NCBI Taxonomy" id="113226"/>
    <lineage>
        <taxon>Eukaryota</taxon>
        <taxon>Fungi</taxon>
        <taxon>Dikarya</taxon>
        <taxon>Ascomycota</taxon>
        <taxon>Pezizomycotina</taxon>
        <taxon>Dothideomycetes</taxon>
        <taxon>Dothideomycetidae</taxon>
        <taxon>Mycosphaerellales</taxon>
        <taxon>Mycosphaerellaceae</taxon>
        <taxon>Pseudocercospora</taxon>
    </lineage>
</organism>
<name>A0A139I8Q3_9PEZI</name>
<feature type="region of interest" description="Disordered" evidence="1">
    <location>
        <begin position="146"/>
        <end position="181"/>
    </location>
</feature>
<sequence>MNVPHPTESAASGAMVTRSVTDQDALIGTSAVYQFAATIFGLMNDAPEQWARQVALSQEAPNTQMPEELLVTSPHLKARSSTAGSAHDSGYGPLLESDPFELDVGLSSDADLAHDLLAPKSLHENDEDVVNDHDTGASMLSVSINERGYSGVGRRPQTASGRLSKTSDSRPLSTSAALRSRIKHGSDRISACISDFCRPPTDYRSLSSSASSLSLRGMLDSFPAPPPSSQLSASGGTLPAMEKSQDKTHVCESPPTATKLPIRPSTRSSIKGIFKNIKQRLSTREAMEHARQSTHRGSVMERGSVIVTPYDVVEWRQNGRSVRYLLSPRLMREGMLLASQTSLM</sequence>
<dbReference type="Proteomes" id="UP000073492">
    <property type="component" value="Unassembled WGS sequence"/>
</dbReference>
<dbReference type="EMBL" id="LFZO01000227">
    <property type="protein sequence ID" value="KXT11009.1"/>
    <property type="molecule type" value="Genomic_DNA"/>
</dbReference>
<keyword evidence="3" id="KW-1185">Reference proteome</keyword>